<reference evidence="3" key="1">
    <citation type="submission" date="2025-08" db="UniProtKB">
        <authorList>
            <consortium name="RefSeq"/>
        </authorList>
    </citation>
    <scope>IDENTIFICATION</scope>
    <source>
        <tissue evidence="3">Thorax and Abdomen</tissue>
    </source>
</reference>
<dbReference type="InterPro" id="IPR012337">
    <property type="entry name" value="RNaseH-like_sf"/>
</dbReference>
<proteinExistence type="predicted"/>
<evidence type="ECO:0000313" key="2">
    <source>
        <dbReference type="Proteomes" id="UP000829291"/>
    </source>
</evidence>
<dbReference type="Proteomes" id="UP000829291">
    <property type="component" value="Chromosome 7"/>
</dbReference>
<dbReference type="InterPro" id="IPR001584">
    <property type="entry name" value="Integrase_cat-core"/>
</dbReference>
<protein>
    <submittedName>
        <fullName evidence="3">Uncharacterized protein LOC124295568</fullName>
    </submittedName>
</protein>
<dbReference type="PANTHER" id="PTHR47331:SF1">
    <property type="entry name" value="GAG-LIKE PROTEIN"/>
    <property type="match status" value="1"/>
</dbReference>
<dbReference type="InterPro" id="IPR036397">
    <property type="entry name" value="RNaseH_sf"/>
</dbReference>
<organism evidence="2 3">
    <name type="scientific">Neodiprion lecontei</name>
    <name type="common">Redheaded pine sawfly</name>
    <dbReference type="NCBI Taxonomy" id="441921"/>
    <lineage>
        <taxon>Eukaryota</taxon>
        <taxon>Metazoa</taxon>
        <taxon>Ecdysozoa</taxon>
        <taxon>Arthropoda</taxon>
        <taxon>Hexapoda</taxon>
        <taxon>Insecta</taxon>
        <taxon>Pterygota</taxon>
        <taxon>Neoptera</taxon>
        <taxon>Endopterygota</taxon>
        <taxon>Hymenoptera</taxon>
        <taxon>Tenthredinoidea</taxon>
        <taxon>Diprionidae</taxon>
        <taxon>Diprioninae</taxon>
        <taxon>Neodiprion</taxon>
    </lineage>
</organism>
<dbReference type="SUPFAM" id="SSF53098">
    <property type="entry name" value="Ribonuclease H-like"/>
    <property type="match status" value="1"/>
</dbReference>
<gene>
    <name evidence="3" type="primary">LOC124295568</name>
</gene>
<dbReference type="GeneID" id="124295568"/>
<dbReference type="Gene3D" id="3.30.420.10">
    <property type="entry name" value="Ribonuclease H-like superfamily/Ribonuclease H"/>
    <property type="match status" value="1"/>
</dbReference>
<sequence length="225" mass="25390">MADLPKSRVDNAPPFYHTGVDYFGPILAKEKKQWNRSSIKVYGCVFICMSTKAIHIEIASDLSTDAFIAALRRFVSRRGIPGHIYSDNGTNFVGANSQLREFYAVRESEDFRSQLYEFTSTRKIEWHFNPPLSPHFGGIWEAAVKSCKHHLKHVMCDLLFTYEELTTLAIEIEGILNLRPLCPISTDPNDPIASTPAHFLVGRPLTMLPENDLSLVPDNLVATDH</sequence>
<keyword evidence="2" id="KW-1185">Reference proteome</keyword>
<name>A0ABM3GNV4_NEOLC</name>
<dbReference type="RefSeq" id="XP_046601949.1">
    <property type="nucleotide sequence ID" value="XM_046745993.1"/>
</dbReference>
<evidence type="ECO:0000313" key="3">
    <source>
        <dbReference type="RefSeq" id="XP_046601949.1"/>
    </source>
</evidence>
<dbReference type="PROSITE" id="PS50994">
    <property type="entry name" value="INTEGRASE"/>
    <property type="match status" value="1"/>
</dbReference>
<accession>A0ABM3GNV4</accession>
<evidence type="ECO:0000259" key="1">
    <source>
        <dbReference type="PROSITE" id="PS50994"/>
    </source>
</evidence>
<dbReference type="PANTHER" id="PTHR47331">
    <property type="entry name" value="PHD-TYPE DOMAIN-CONTAINING PROTEIN"/>
    <property type="match status" value="1"/>
</dbReference>
<feature type="domain" description="Integrase catalytic" evidence="1">
    <location>
        <begin position="9"/>
        <end position="204"/>
    </location>
</feature>